<dbReference type="EMBL" id="BFEA01000506">
    <property type="protein sequence ID" value="GBG85142.1"/>
    <property type="molecule type" value="Genomic_DNA"/>
</dbReference>
<dbReference type="Pfam" id="PF14273">
    <property type="entry name" value="DUF4360"/>
    <property type="match status" value="1"/>
</dbReference>
<protein>
    <submittedName>
        <fullName evidence="1">Uncharacterized protein</fullName>
    </submittedName>
</protein>
<dbReference type="STRING" id="69332.A0A388LSH1"/>
<gene>
    <name evidence="1" type="ORF">CBR_g39708</name>
</gene>
<dbReference type="Gramene" id="GBG85142">
    <property type="protein sequence ID" value="GBG85142"/>
    <property type="gene ID" value="CBR_g39708"/>
</dbReference>
<name>A0A388LSH1_CHABU</name>
<organism evidence="1 2">
    <name type="scientific">Chara braunii</name>
    <name type="common">Braun's stonewort</name>
    <dbReference type="NCBI Taxonomy" id="69332"/>
    <lineage>
        <taxon>Eukaryota</taxon>
        <taxon>Viridiplantae</taxon>
        <taxon>Streptophyta</taxon>
        <taxon>Charophyceae</taxon>
        <taxon>Charales</taxon>
        <taxon>Characeae</taxon>
        <taxon>Chara</taxon>
    </lineage>
</organism>
<dbReference type="InterPro" id="IPR025649">
    <property type="entry name" value="DUF4360"/>
</dbReference>
<dbReference type="PANTHER" id="PTHR38847:SF1">
    <property type="entry name" value="PSEUDOURIDINE SYNTHASE RSUA_RLUA-LIKE DOMAIN-CONTAINING PROTEIN"/>
    <property type="match status" value="1"/>
</dbReference>
<keyword evidence="2" id="KW-1185">Reference proteome</keyword>
<dbReference type="OrthoDB" id="152248at2759"/>
<reference evidence="1 2" key="1">
    <citation type="journal article" date="2018" name="Cell">
        <title>The Chara Genome: Secondary Complexity and Implications for Plant Terrestrialization.</title>
        <authorList>
            <person name="Nishiyama T."/>
            <person name="Sakayama H."/>
            <person name="Vries J.D."/>
            <person name="Buschmann H."/>
            <person name="Saint-Marcoux D."/>
            <person name="Ullrich K.K."/>
            <person name="Haas F.B."/>
            <person name="Vanderstraeten L."/>
            <person name="Becker D."/>
            <person name="Lang D."/>
            <person name="Vosolsobe S."/>
            <person name="Rombauts S."/>
            <person name="Wilhelmsson P.K.I."/>
            <person name="Janitza P."/>
            <person name="Kern R."/>
            <person name="Heyl A."/>
            <person name="Rumpler F."/>
            <person name="Villalobos L.I.A.C."/>
            <person name="Clay J.M."/>
            <person name="Skokan R."/>
            <person name="Toyoda A."/>
            <person name="Suzuki Y."/>
            <person name="Kagoshima H."/>
            <person name="Schijlen E."/>
            <person name="Tajeshwar N."/>
            <person name="Catarino B."/>
            <person name="Hetherington A.J."/>
            <person name="Saltykova A."/>
            <person name="Bonnot C."/>
            <person name="Breuninger H."/>
            <person name="Symeonidi A."/>
            <person name="Radhakrishnan G.V."/>
            <person name="Van Nieuwerburgh F."/>
            <person name="Deforce D."/>
            <person name="Chang C."/>
            <person name="Karol K.G."/>
            <person name="Hedrich R."/>
            <person name="Ulvskov P."/>
            <person name="Glockner G."/>
            <person name="Delwiche C.F."/>
            <person name="Petrasek J."/>
            <person name="Van de Peer Y."/>
            <person name="Friml J."/>
            <person name="Beilby M."/>
            <person name="Dolan L."/>
            <person name="Kohara Y."/>
            <person name="Sugano S."/>
            <person name="Fujiyama A."/>
            <person name="Delaux P.-M."/>
            <person name="Quint M."/>
            <person name="TheiBen G."/>
            <person name="Hagemann M."/>
            <person name="Harholt J."/>
            <person name="Dunand C."/>
            <person name="Zachgo S."/>
            <person name="Langdale J."/>
            <person name="Maumus F."/>
            <person name="Straeten D.V.D."/>
            <person name="Gould S.B."/>
            <person name="Rensing S.A."/>
        </authorList>
    </citation>
    <scope>NUCLEOTIDE SEQUENCE [LARGE SCALE GENOMIC DNA]</scope>
    <source>
        <strain evidence="1 2">S276</strain>
    </source>
</reference>
<evidence type="ECO:0000313" key="2">
    <source>
        <dbReference type="Proteomes" id="UP000265515"/>
    </source>
</evidence>
<dbReference type="Proteomes" id="UP000265515">
    <property type="component" value="Unassembled WGS sequence"/>
</dbReference>
<dbReference type="AlphaFoldDB" id="A0A388LSH1"/>
<accession>A0A388LSH1</accession>
<comment type="caution">
    <text evidence="1">The sequence shown here is derived from an EMBL/GenBank/DDBJ whole genome shotgun (WGS) entry which is preliminary data.</text>
</comment>
<proteinExistence type="predicted"/>
<sequence length="223" mass="24977">MLPSPEQLVCCWARRDNSKVRRKARTESIRHRRFQSVSTMAAMVVPLLLGLLHLAVAGLAQSPPPGTVQIESFTYSGSGCPPGSVSFDEPMLTVIFSSDAPEGRRHRRKNCQLEFRLSYPTGFVFTLERVTFRGYAQFEQGAKASLATEYSLSGIPESVRVVRNLPPPVEGNFEFTEQFNTFIYPPCSSDSVLFIIKFQARVPPPPSSITDVSLQFVLRWKKC</sequence>
<evidence type="ECO:0000313" key="1">
    <source>
        <dbReference type="EMBL" id="GBG85142.1"/>
    </source>
</evidence>
<dbReference type="PANTHER" id="PTHR38847">
    <property type="match status" value="1"/>
</dbReference>